<dbReference type="eggNOG" id="COG1316">
    <property type="taxonomic scope" value="Bacteria"/>
</dbReference>
<dbReference type="InterPro" id="IPR050922">
    <property type="entry name" value="LytR/CpsA/Psr_CW_biosynth"/>
</dbReference>
<sequence length="308" mass="35322" precursor="true">MNMRKFFLIFCSVISSFMFILGVASLGYINLSEVSADEYTPNNSSIISDILDPYKTVAENVNVLVLGGDKVAKNTDTMMLVNFNPTTAKINILSIPRDTKVRIKNKTSKINAAYPLGGGEQAIESVSNLLGVDINYYVYIDTSTFRKIIDILDGVDYYVPEDMDYDDPLQNLHIHLKKGQQRLNGEKAEQFMRFRQNNRGKVTKNYDGSDLKRIEAQQNFIRELIRQKVNIVYITKMNNILNVVFNNIDTNITLDEVLKLSKNINKVNADEITMLKLPGESAYINNIWYYEMDREQASEIISQYFREN</sequence>
<gene>
    <name evidence="3" type="ordered locus">Clocl_1831</name>
</gene>
<protein>
    <submittedName>
        <fullName evidence="3">Cell envelope-related function transcriptional attenuator common domain protein</fullName>
    </submittedName>
</protein>
<name>G8LU52_ACECE</name>
<dbReference type="OrthoDB" id="305468at2"/>
<dbReference type="PANTHER" id="PTHR33392:SF6">
    <property type="entry name" value="POLYISOPRENYL-TEICHOIC ACID--PEPTIDOGLYCAN TEICHOIC ACID TRANSFERASE TAGU"/>
    <property type="match status" value="1"/>
</dbReference>
<reference evidence="3 4" key="2">
    <citation type="journal article" date="2012" name="Stand. Genomic Sci.">
        <title>Complete Genome Sequence of Clostridium clariflavum DSM 19732.</title>
        <authorList>
            <person name="Izquierdo J.A."/>
            <person name="Goodwin L."/>
            <person name="Davenport K.W."/>
            <person name="Teshima H."/>
            <person name="Bruce D."/>
            <person name="Detter C."/>
            <person name="Tapia R."/>
            <person name="Han S."/>
            <person name="Land M."/>
            <person name="Hauser L."/>
            <person name="Jeffries C.D."/>
            <person name="Han J."/>
            <person name="Pitluck S."/>
            <person name="Nolan M."/>
            <person name="Chen A."/>
            <person name="Huntemann M."/>
            <person name="Mavromatis K."/>
            <person name="Mikhailova N."/>
            <person name="Liolios K."/>
            <person name="Woyke T."/>
            <person name="Lynd L.R."/>
        </authorList>
    </citation>
    <scope>NUCLEOTIDE SEQUENCE [LARGE SCALE GENOMIC DNA]</scope>
    <source>
        <strain evidence="4">DSM 19732 / NBRC 101661 / EBR45</strain>
    </source>
</reference>
<dbReference type="EMBL" id="CP003065">
    <property type="protein sequence ID" value="AEV68440.1"/>
    <property type="molecule type" value="Genomic_DNA"/>
</dbReference>
<dbReference type="NCBIfam" id="TIGR00350">
    <property type="entry name" value="lytR_cpsA_psr"/>
    <property type="match status" value="1"/>
</dbReference>
<feature type="domain" description="Cell envelope-related transcriptional attenuator" evidence="2">
    <location>
        <begin position="74"/>
        <end position="227"/>
    </location>
</feature>
<dbReference type="PANTHER" id="PTHR33392">
    <property type="entry name" value="POLYISOPRENYL-TEICHOIC ACID--PEPTIDOGLYCAN TEICHOIC ACID TRANSFERASE TAGU"/>
    <property type="match status" value="1"/>
</dbReference>
<dbReference type="Gene3D" id="3.40.630.190">
    <property type="entry name" value="LCP protein"/>
    <property type="match status" value="1"/>
</dbReference>
<dbReference type="AlphaFoldDB" id="G8LU52"/>
<evidence type="ECO:0000256" key="1">
    <source>
        <dbReference type="ARBA" id="ARBA00006068"/>
    </source>
</evidence>
<evidence type="ECO:0000259" key="2">
    <source>
        <dbReference type="Pfam" id="PF03816"/>
    </source>
</evidence>
<comment type="similarity">
    <text evidence="1">Belongs to the LytR/CpsA/Psr (LCP) family.</text>
</comment>
<dbReference type="InterPro" id="IPR004474">
    <property type="entry name" value="LytR_CpsA_psr"/>
</dbReference>
<evidence type="ECO:0000313" key="3">
    <source>
        <dbReference type="EMBL" id="AEV68440.1"/>
    </source>
</evidence>
<organism evidence="3 4">
    <name type="scientific">Acetivibrio clariflavus (strain DSM 19732 / NBRC 101661 / EBR45)</name>
    <name type="common">Clostridium clariflavum</name>
    <dbReference type="NCBI Taxonomy" id="720554"/>
    <lineage>
        <taxon>Bacteria</taxon>
        <taxon>Bacillati</taxon>
        <taxon>Bacillota</taxon>
        <taxon>Clostridia</taxon>
        <taxon>Eubacteriales</taxon>
        <taxon>Oscillospiraceae</taxon>
        <taxon>Acetivibrio</taxon>
    </lineage>
</organism>
<reference evidence="4" key="1">
    <citation type="submission" date="2011-12" db="EMBL/GenBank/DDBJ databases">
        <title>Complete sequence of Clostridium clariflavum DSM 19732.</title>
        <authorList>
            <consortium name="US DOE Joint Genome Institute"/>
            <person name="Lucas S."/>
            <person name="Han J."/>
            <person name="Lapidus A."/>
            <person name="Cheng J.-F."/>
            <person name="Goodwin L."/>
            <person name="Pitluck S."/>
            <person name="Peters L."/>
            <person name="Teshima H."/>
            <person name="Detter J.C."/>
            <person name="Han C."/>
            <person name="Tapia R."/>
            <person name="Land M."/>
            <person name="Hauser L."/>
            <person name="Kyrpides N."/>
            <person name="Ivanova N."/>
            <person name="Pagani I."/>
            <person name="Kitzmiller T."/>
            <person name="Lynd L."/>
            <person name="Izquierdo J."/>
            <person name="Woyke T."/>
        </authorList>
    </citation>
    <scope>NUCLEOTIDE SEQUENCE [LARGE SCALE GENOMIC DNA]</scope>
    <source>
        <strain evidence="4">DSM 19732 / NBRC 101661 / EBR45</strain>
    </source>
</reference>
<dbReference type="STRING" id="720554.Clocl_1831"/>
<accession>G8LU52</accession>
<dbReference type="HOGENOM" id="CLU_016455_5_2_9"/>
<evidence type="ECO:0000313" key="4">
    <source>
        <dbReference type="Proteomes" id="UP000005435"/>
    </source>
</evidence>
<dbReference type="Proteomes" id="UP000005435">
    <property type="component" value="Chromosome"/>
</dbReference>
<dbReference type="Pfam" id="PF03816">
    <property type="entry name" value="LytR_cpsA_psr"/>
    <property type="match status" value="1"/>
</dbReference>
<keyword evidence="4" id="KW-1185">Reference proteome</keyword>
<proteinExistence type="inferred from homology"/>
<dbReference type="RefSeq" id="WP_014255025.1">
    <property type="nucleotide sequence ID" value="NC_016627.1"/>
</dbReference>
<dbReference type="KEGG" id="ccl:Clocl_1831"/>